<organism evidence="3 4">
    <name type="scientific">Salinirubrum litoreum</name>
    <dbReference type="NCBI Taxonomy" id="1126234"/>
    <lineage>
        <taxon>Archaea</taxon>
        <taxon>Methanobacteriati</taxon>
        <taxon>Methanobacteriota</taxon>
        <taxon>Stenosarchaea group</taxon>
        <taxon>Halobacteria</taxon>
        <taxon>Halobacteriales</taxon>
        <taxon>Haloferacaceae</taxon>
        <taxon>Salinirubrum</taxon>
    </lineage>
</organism>
<dbReference type="PROSITE" id="PS50082">
    <property type="entry name" value="WD_REPEATS_2"/>
    <property type="match status" value="4"/>
</dbReference>
<dbReference type="RefSeq" id="WP_227229368.1">
    <property type="nucleotide sequence ID" value="NZ_JAJCVJ010000001.1"/>
</dbReference>
<comment type="caution">
    <text evidence="3">The sequence shown here is derived from an EMBL/GenBank/DDBJ whole genome shotgun (WGS) entry which is preliminary data.</text>
</comment>
<evidence type="ECO:0000256" key="2">
    <source>
        <dbReference type="ARBA" id="ARBA00022737"/>
    </source>
</evidence>
<dbReference type="Proteomes" id="UP001596201">
    <property type="component" value="Unassembled WGS sequence"/>
</dbReference>
<dbReference type="PROSITE" id="PS50294">
    <property type="entry name" value="WD_REPEATS_REGION"/>
    <property type="match status" value="3"/>
</dbReference>
<dbReference type="InterPro" id="IPR020472">
    <property type="entry name" value="WD40_PAC1"/>
</dbReference>
<dbReference type="InterPro" id="IPR015943">
    <property type="entry name" value="WD40/YVTN_repeat-like_dom_sf"/>
</dbReference>
<accession>A0ABD5R6P1</accession>
<dbReference type="InterPro" id="IPR036322">
    <property type="entry name" value="WD40_repeat_dom_sf"/>
</dbReference>
<proteinExistence type="predicted"/>
<reference evidence="3 4" key="1">
    <citation type="journal article" date="2019" name="Int. J. Syst. Evol. Microbiol.">
        <title>The Global Catalogue of Microorganisms (GCM) 10K type strain sequencing project: providing services to taxonomists for standard genome sequencing and annotation.</title>
        <authorList>
            <consortium name="The Broad Institute Genomics Platform"/>
            <consortium name="The Broad Institute Genome Sequencing Center for Infectious Disease"/>
            <person name="Wu L."/>
            <person name="Ma J."/>
        </authorList>
    </citation>
    <scope>NUCLEOTIDE SEQUENCE [LARGE SCALE GENOMIC DNA]</scope>
    <source>
        <strain evidence="3 4">CGMCC 1.12237</strain>
    </source>
</reference>
<dbReference type="SUPFAM" id="SSF50978">
    <property type="entry name" value="WD40 repeat-like"/>
    <property type="match status" value="1"/>
</dbReference>
<dbReference type="AlphaFoldDB" id="A0ABD5R6P1"/>
<dbReference type="PANTHER" id="PTHR19857">
    <property type="entry name" value="MITOCHONDRIAL DIVISION PROTEIN 1-RELATED"/>
    <property type="match status" value="1"/>
</dbReference>
<keyword evidence="1" id="KW-0853">WD repeat</keyword>
<dbReference type="InterPro" id="IPR019775">
    <property type="entry name" value="WD40_repeat_CS"/>
</dbReference>
<dbReference type="EMBL" id="JBHSKX010000001">
    <property type="protein sequence ID" value="MFC5365337.1"/>
    <property type="molecule type" value="Genomic_DNA"/>
</dbReference>
<name>A0ABD5R6P1_9EURY</name>
<dbReference type="Pfam" id="PF00400">
    <property type="entry name" value="WD40"/>
    <property type="match status" value="5"/>
</dbReference>
<evidence type="ECO:0000256" key="1">
    <source>
        <dbReference type="ARBA" id="ARBA00022574"/>
    </source>
</evidence>
<dbReference type="Gene3D" id="2.130.10.10">
    <property type="entry name" value="YVTN repeat-like/Quinoprotein amine dehydrogenase"/>
    <property type="match status" value="2"/>
</dbReference>
<dbReference type="InterPro" id="IPR051179">
    <property type="entry name" value="WD_repeat_multifunction"/>
</dbReference>
<dbReference type="PRINTS" id="PR00320">
    <property type="entry name" value="GPROTEINBRPT"/>
</dbReference>
<evidence type="ECO:0000313" key="3">
    <source>
        <dbReference type="EMBL" id="MFC5365337.1"/>
    </source>
</evidence>
<sequence>MSDATATVHAHERYALPLAFAADGERLYTGGFDGTVSVWDTDDWTEAVTVQAHEQNVNCGAITTDDRLVTGSTDTSLRVWSSDLADRVTSLDGHAKTVAGVASRPSTPLVASASYDTTVRVWNLANDVSPLVLEGHSGNVTEVAFVDESTLVSGGVGDEFVVWSLDSGAEVARVDGHGQAVSGLAARGETEVWSVGYNGRVRRWSTDDWTASTTVELAGAQKPSGIAVNQQTGDVAVTRDGGVVVLDSAGDSRQVHSAPIKGITDPLWSNDGETLYVGGADGKIRTYH</sequence>
<gene>
    <name evidence="3" type="ORF">ACFPJ5_00180</name>
</gene>
<keyword evidence="4" id="KW-1185">Reference proteome</keyword>
<dbReference type="SMART" id="SM00320">
    <property type="entry name" value="WD40"/>
    <property type="match status" value="6"/>
</dbReference>
<dbReference type="PROSITE" id="PS00678">
    <property type="entry name" value="WD_REPEATS_1"/>
    <property type="match status" value="1"/>
</dbReference>
<dbReference type="InterPro" id="IPR001680">
    <property type="entry name" value="WD40_rpt"/>
</dbReference>
<keyword evidence="2" id="KW-0677">Repeat</keyword>
<evidence type="ECO:0000313" key="4">
    <source>
        <dbReference type="Proteomes" id="UP001596201"/>
    </source>
</evidence>
<protein>
    <submittedName>
        <fullName evidence="3">WD40 repeat domain-containing protein</fullName>
    </submittedName>
</protein>